<dbReference type="InterPro" id="IPR001182">
    <property type="entry name" value="FtsW/RodA"/>
</dbReference>
<keyword evidence="23" id="KW-1185">Reference proteome</keyword>
<feature type="transmembrane region" description="Helical" evidence="21">
    <location>
        <begin position="172"/>
        <end position="189"/>
    </location>
</feature>
<feature type="transmembrane region" description="Helical" evidence="21">
    <location>
        <begin position="345"/>
        <end position="366"/>
    </location>
</feature>
<evidence type="ECO:0000256" key="21">
    <source>
        <dbReference type="SAM" id="Phobius"/>
    </source>
</evidence>
<sequence>MLARGFVPEEIHKTKQSHSIGWLVFVLCFVGLVFLFSASYYRSELLFGNPYYFFKQQFIRMIIGAVFAFIISKVNFESLTRFLPLLILLNILLLILTFIPGIGVSFWGANRWIIIAGISFQPSEFAKFTLVFYLAYILSKKKDAFDEPFTSIIPPAIVIFIFSFLVYLQNDFSTAIFLLFIGAFMLFIAGVPIRYFLYFIVVALPLLLILLFTKEHRVLRLITFLDPSRDPDGTGYQIQVSMRAMSEGGLWGKGIGAGDFKFGILPEAHSDFVFSIFAEEMGFVGVLVVFALFSIFAVRAFSVSINQESFFYRMLGFGSIFTIVLQVLLNISVVSGLLPTTGIPLPFFSAGGSSALITLALCGLIINISKSSEGGWNV</sequence>
<keyword evidence="8" id="KW-0133">Cell shape</keyword>
<comment type="pathway">
    <text evidence="2">Cell wall biogenesis; peptidoglycan biosynthesis.</text>
</comment>
<dbReference type="InterPro" id="IPR018365">
    <property type="entry name" value="Cell_cycle_FtsW-rel_CS"/>
</dbReference>
<keyword evidence="7 21" id="KW-0812">Transmembrane</keyword>
<keyword evidence="11 21" id="KW-0472">Membrane</keyword>
<evidence type="ECO:0000256" key="17">
    <source>
        <dbReference type="ARBA" id="ARBA00041185"/>
    </source>
</evidence>
<feature type="transmembrane region" description="Helical" evidence="21">
    <location>
        <begin position="310"/>
        <end position="333"/>
    </location>
</feature>
<organism evidence="22 23">
    <name type="scientific">Rarispira pelagica</name>
    <dbReference type="NCBI Taxonomy" id="3141764"/>
    <lineage>
        <taxon>Bacteria</taxon>
        <taxon>Pseudomonadati</taxon>
        <taxon>Spirochaetota</taxon>
        <taxon>Spirochaetia</taxon>
        <taxon>Winmispirales</taxon>
        <taxon>Winmispiraceae</taxon>
        <taxon>Rarispira</taxon>
    </lineage>
</organism>
<feature type="transmembrane region" description="Helical" evidence="21">
    <location>
        <begin position="112"/>
        <end position="136"/>
    </location>
</feature>
<evidence type="ECO:0000256" key="8">
    <source>
        <dbReference type="ARBA" id="ARBA00022960"/>
    </source>
</evidence>
<feature type="transmembrane region" description="Helical" evidence="21">
    <location>
        <begin position="83"/>
        <end position="106"/>
    </location>
</feature>
<dbReference type="NCBIfam" id="TIGR02614">
    <property type="entry name" value="ftsW"/>
    <property type="match status" value="1"/>
</dbReference>
<evidence type="ECO:0000256" key="7">
    <source>
        <dbReference type="ARBA" id="ARBA00022692"/>
    </source>
</evidence>
<evidence type="ECO:0000256" key="12">
    <source>
        <dbReference type="ARBA" id="ARBA00023306"/>
    </source>
</evidence>
<evidence type="ECO:0000256" key="20">
    <source>
        <dbReference type="ARBA" id="ARBA00049902"/>
    </source>
</evidence>
<evidence type="ECO:0000256" key="5">
    <source>
        <dbReference type="ARBA" id="ARBA00022676"/>
    </source>
</evidence>
<evidence type="ECO:0000256" key="4">
    <source>
        <dbReference type="ARBA" id="ARBA00022618"/>
    </source>
</evidence>
<dbReference type="RefSeq" id="WP_420070129.1">
    <property type="nucleotide sequence ID" value="NZ_JBCHKQ010000004.1"/>
</dbReference>
<name>A0ABU9UDC6_9SPIR</name>
<reference evidence="22 23" key="1">
    <citation type="submission" date="2024-03" db="EMBL/GenBank/DDBJ databases">
        <title>Ignisphaera cupida sp. nov., a hyperthermophilic hydrolytic archaeon from a hot spring of Kamchatka, and proposal of Ignisphaeraceae fam. nov.</title>
        <authorList>
            <person name="Podosokorskaya O.A."/>
            <person name="Elcheninov A.G."/>
            <person name="Maltseva A.I."/>
            <person name="Zayulina K.S."/>
            <person name="Novikov A."/>
            <person name="Merkel A.Y."/>
        </authorList>
    </citation>
    <scope>NUCLEOTIDE SEQUENCE [LARGE SCALE GENOMIC DNA]</scope>
    <source>
        <strain evidence="22 23">38H-sp</strain>
    </source>
</reference>
<keyword evidence="6" id="KW-0808">Transferase</keyword>
<proteinExistence type="inferred from homology"/>
<dbReference type="InterPro" id="IPR013437">
    <property type="entry name" value="FtsW"/>
</dbReference>
<comment type="similarity">
    <text evidence="16">Belongs to the SEDS family. FtsW subfamily.</text>
</comment>
<feature type="transmembrane region" description="Helical" evidence="21">
    <location>
        <begin position="272"/>
        <end position="298"/>
    </location>
</feature>
<evidence type="ECO:0000256" key="15">
    <source>
        <dbReference type="ARBA" id="ARBA00033270"/>
    </source>
</evidence>
<evidence type="ECO:0000256" key="10">
    <source>
        <dbReference type="ARBA" id="ARBA00022989"/>
    </source>
</evidence>
<comment type="subcellular location">
    <subcellularLocation>
        <location evidence="1">Cell membrane</location>
        <topology evidence="1">Multi-pass membrane protein</topology>
    </subcellularLocation>
</comment>
<evidence type="ECO:0000256" key="16">
    <source>
        <dbReference type="ARBA" id="ARBA00038053"/>
    </source>
</evidence>
<dbReference type="Proteomes" id="UP001466331">
    <property type="component" value="Unassembled WGS sequence"/>
</dbReference>
<dbReference type="PROSITE" id="PS00428">
    <property type="entry name" value="FTSW_RODA_SPOVE"/>
    <property type="match status" value="1"/>
</dbReference>
<keyword evidence="4" id="KW-0132">Cell division</keyword>
<feature type="transmembrane region" description="Helical" evidence="21">
    <location>
        <begin position="196"/>
        <end position="213"/>
    </location>
</feature>
<evidence type="ECO:0000256" key="2">
    <source>
        <dbReference type="ARBA" id="ARBA00004752"/>
    </source>
</evidence>
<evidence type="ECO:0000256" key="1">
    <source>
        <dbReference type="ARBA" id="ARBA00004651"/>
    </source>
</evidence>
<protein>
    <recommendedName>
        <fullName evidence="17">Probable peptidoglycan glycosyltransferase FtsW</fullName>
        <ecNumber evidence="19">2.4.99.28</ecNumber>
    </recommendedName>
    <alternativeName>
        <fullName evidence="18">Cell division protein FtsW</fullName>
    </alternativeName>
    <alternativeName>
        <fullName evidence="15">Cell wall polymerase</fullName>
    </alternativeName>
    <alternativeName>
        <fullName evidence="14">Peptidoglycan polymerase</fullName>
    </alternativeName>
</protein>
<keyword evidence="10 21" id="KW-1133">Transmembrane helix</keyword>
<evidence type="ECO:0000256" key="18">
    <source>
        <dbReference type="ARBA" id="ARBA00041418"/>
    </source>
</evidence>
<dbReference type="EC" id="2.4.99.28" evidence="19"/>
<dbReference type="PANTHER" id="PTHR30474:SF2">
    <property type="entry name" value="PEPTIDOGLYCAN GLYCOSYLTRANSFERASE FTSW-RELATED"/>
    <property type="match status" value="1"/>
</dbReference>
<evidence type="ECO:0000313" key="23">
    <source>
        <dbReference type="Proteomes" id="UP001466331"/>
    </source>
</evidence>
<feature type="transmembrane region" description="Helical" evidence="21">
    <location>
        <begin position="20"/>
        <end position="38"/>
    </location>
</feature>
<comment type="catalytic activity">
    <reaction evidence="20">
        <text>[GlcNAc-(1-&gt;4)-Mur2Ac(oyl-L-Ala-gamma-D-Glu-L-Lys-D-Ala-D-Ala)](n)-di-trans,octa-cis-undecaprenyl diphosphate + beta-D-GlcNAc-(1-&gt;4)-Mur2Ac(oyl-L-Ala-gamma-D-Glu-L-Lys-D-Ala-D-Ala)-di-trans,octa-cis-undecaprenyl diphosphate = [GlcNAc-(1-&gt;4)-Mur2Ac(oyl-L-Ala-gamma-D-Glu-L-Lys-D-Ala-D-Ala)](n+1)-di-trans,octa-cis-undecaprenyl diphosphate + di-trans,octa-cis-undecaprenyl diphosphate + H(+)</text>
        <dbReference type="Rhea" id="RHEA:23708"/>
        <dbReference type="Rhea" id="RHEA-COMP:9602"/>
        <dbReference type="Rhea" id="RHEA-COMP:9603"/>
        <dbReference type="ChEBI" id="CHEBI:15378"/>
        <dbReference type="ChEBI" id="CHEBI:58405"/>
        <dbReference type="ChEBI" id="CHEBI:60033"/>
        <dbReference type="ChEBI" id="CHEBI:78435"/>
        <dbReference type="EC" id="2.4.99.28"/>
    </reaction>
</comment>
<comment type="caution">
    <text evidence="22">The sequence shown here is derived from an EMBL/GenBank/DDBJ whole genome shotgun (WGS) entry which is preliminary data.</text>
</comment>
<keyword evidence="5" id="KW-0328">Glycosyltransferase</keyword>
<keyword evidence="9" id="KW-0573">Peptidoglycan synthesis</keyword>
<evidence type="ECO:0000256" key="9">
    <source>
        <dbReference type="ARBA" id="ARBA00022984"/>
    </source>
</evidence>
<keyword evidence="12" id="KW-0131">Cell cycle</keyword>
<keyword evidence="3" id="KW-1003">Cell membrane</keyword>
<evidence type="ECO:0000256" key="6">
    <source>
        <dbReference type="ARBA" id="ARBA00022679"/>
    </source>
</evidence>
<evidence type="ECO:0000256" key="19">
    <source>
        <dbReference type="ARBA" id="ARBA00044770"/>
    </source>
</evidence>
<dbReference type="PANTHER" id="PTHR30474">
    <property type="entry name" value="CELL CYCLE PROTEIN"/>
    <property type="match status" value="1"/>
</dbReference>
<dbReference type="Pfam" id="PF01098">
    <property type="entry name" value="FTSW_RODA_SPOVE"/>
    <property type="match status" value="1"/>
</dbReference>
<feature type="transmembrane region" description="Helical" evidence="21">
    <location>
        <begin position="58"/>
        <end position="76"/>
    </location>
</feature>
<dbReference type="EMBL" id="JBCHKQ010000004">
    <property type="protein sequence ID" value="MEM5948678.1"/>
    <property type="molecule type" value="Genomic_DNA"/>
</dbReference>
<feature type="transmembrane region" description="Helical" evidence="21">
    <location>
        <begin position="148"/>
        <end position="166"/>
    </location>
</feature>
<evidence type="ECO:0000256" key="3">
    <source>
        <dbReference type="ARBA" id="ARBA00022475"/>
    </source>
</evidence>
<evidence type="ECO:0000256" key="14">
    <source>
        <dbReference type="ARBA" id="ARBA00032370"/>
    </source>
</evidence>
<gene>
    <name evidence="22" type="primary">ftsW</name>
    <name evidence="22" type="ORF">WKV44_08995</name>
</gene>
<evidence type="ECO:0000256" key="13">
    <source>
        <dbReference type="ARBA" id="ARBA00023316"/>
    </source>
</evidence>
<accession>A0ABU9UDC6</accession>
<evidence type="ECO:0000313" key="22">
    <source>
        <dbReference type="EMBL" id="MEM5948678.1"/>
    </source>
</evidence>
<keyword evidence="13" id="KW-0961">Cell wall biogenesis/degradation</keyword>
<evidence type="ECO:0000256" key="11">
    <source>
        <dbReference type="ARBA" id="ARBA00023136"/>
    </source>
</evidence>